<accession>A0A381P520</accession>
<evidence type="ECO:0000256" key="2">
    <source>
        <dbReference type="ARBA" id="ARBA00001946"/>
    </source>
</evidence>
<evidence type="ECO:0000256" key="3">
    <source>
        <dbReference type="ARBA" id="ARBA00004763"/>
    </source>
</evidence>
<dbReference type="FunFam" id="3.20.20.20:FF:000006">
    <property type="entry name" value="Dihydropteroate synthase"/>
    <property type="match status" value="1"/>
</dbReference>
<dbReference type="InterPro" id="IPR011005">
    <property type="entry name" value="Dihydropteroate_synth-like_sf"/>
</dbReference>
<evidence type="ECO:0000256" key="1">
    <source>
        <dbReference type="ARBA" id="ARBA00000012"/>
    </source>
</evidence>
<dbReference type="PANTHER" id="PTHR20941">
    <property type="entry name" value="FOLATE SYNTHESIS PROTEINS"/>
    <property type="match status" value="1"/>
</dbReference>
<dbReference type="GO" id="GO:0046872">
    <property type="term" value="F:metal ion binding"/>
    <property type="evidence" value="ECO:0007669"/>
    <property type="project" value="UniProtKB-KW"/>
</dbReference>
<name>A0A381P520_9ZZZZ</name>
<dbReference type="GO" id="GO:0004156">
    <property type="term" value="F:dihydropteroate synthase activity"/>
    <property type="evidence" value="ECO:0007669"/>
    <property type="project" value="UniProtKB-EC"/>
</dbReference>
<comment type="pathway">
    <text evidence="3">Cofactor biosynthesis; tetrahydrofolate biosynthesis; 7,8-dihydrofolate from 2-amino-4-hydroxy-6-hydroxymethyl-7,8-dihydropteridine diphosphate and 4-aminobenzoate: step 1/2.</text>
</comment>
<dbReference type="GO" id="GO:0005829">
    <property type="term" value="C:cytosol"/>
    <property type="evidence" value="ECO:0007669"/>
    <property type="project" value="TreeGrafter"/>
</dbReference>
<keyword evidence="6" id="KW-0479">Metal-binding</keyword>
<dbReference type="GO" id="GO:0046656">
    <property type="term" value="P:folic acid biosynthetic process"/>
    <property type="evidence" value="ECO:0007669"/>
    <property type="project" value="UniProtKB-KW"/>
</dbReference>
<dbReference type="InterPro" id="IPR006390">
    <property type="entry name" value="DHP_synth_dom"/>
</dbReference>
<comment type="catalytic activity">
    <reaction evidence="1">
        <text>(7,8-dihydropterin-6-yl)methyl diphosphate + 4-aminobenzoate = 7,8-dihydropteroate + diphosphate</text>
        <dbReference type="Rhea" id="RHEA:19949"/>
        <dbReference type="ChEBI" id="CHEBI:17836"/>
        <dbReference type="ChEBI" id="CHEBI:17839"/>
        <dbReference type="ChEBI" id="CHEBI:33019"/>
        <dbReference type="ChEBI" id="CHEBI:72950"/>
        <dbReference type="EC" id="2.5.1.15"/>
    </reaction>
</comment>
<dbReference type="PANTHER" id="PTHR20941:SF1">
    <property type="entry name" value="FOLIC ACID SYNTHESIS PROTEIN FOL1"/>
    <property type="match status" value="1"/>
</dbReference>
<dbReference type="CDD" id="cd00739">
    <property type="entry name" value="DHPS"/>
    <property type="match status" value="1"/>
</dbReference>
<dbReference type="AlphaFoldDB" id="A0A381P520"/>
<evidence type="ECO:0000313" key="10">
    <source>
        <dbReference type="EMBL" id="SUZ62021.1"/>
    </source>
</evidence>
<sequence>VVPRKIYDVPLPHGRMLRLGVQTLVMGIINVTPDSFASNGSSVDHLHAIETACAMEAEGADLLDIGGESTRPGALPVDASEELSRIQPVLEAVIGKVKIPVSVDTYKAEVAKSAIQRGATLINDVSGLEHDPSLAEVVAEYKAGLVLAHTRGRSRAMYREATYSSLAREVGHELAMSLQCALTAGVAREAIILDPGIGFAKKEAHSFAALAQLDRLQTLDRPLLVGPSRKSFMASTLGGKSPAAREWGTAAAIAAAVMMGVHVVRVHGVREMVDVVRVVDQVRSHRKSFCNNDSSLSGEATL</sequence>
<dbReference type="SUPFAM" id="SSF51717">
    <property type="entry name" value="Dihydropteroate synthetase-like"/>
    <property type="match status" value="1"/>
</dbReference>
<proteinExistence type="predicted"/>
<keyword evidence="8" id="KW-0289">Folate biosynthesis</keyword>
<evidence type="ECO:0000256" key="5">
    <source>
        <dbReference type="ARBA" id="ARBA00022679"/>
    </source>
</evidence>
<evidence type="ECO:0000256" key="7">
    <source>
        <dbReference type="ARBA" id="ARBA00022842"/>
    </source>
</evidence>
<feature type="domain" description="Pterin-binding" evidence="9">
    <location>
        <begin position="23"/>
        <end position="277"/>
    </location>
</feature>
<evidence type="ECO:0000256" key="8">
    <source>
        <dbReference type="ARBA" id="ARBA00022909"/>
    </source>
</evidence>
<gene>
    <name evidence="10" type="ORF">METZ01_LOCUS14875</name>
</gene>
<dbReference type="EMBL" id="UINC01000842">
    <property type="protein sequence ID" value="SUZ62021.1"/>
    <property type="molecule type" value="Genomic_DNA"/>
</dbReference>
<dbReference type="PROSITE" id="PS50972">
    <property type="entry name" value="PTERIN_BINDING"/>
    <property type="match status" value="1"/>
</dbReference>
<evidence type="ECO:0000256" key="4">
    <source>
        <dbReference type="ARBA" id="ARBA00012458"/>
    </source>
</evidence>
<feature type="non-terminal residue" evidence="10">
    <location>
        <position position="1"/>
    </location>
</feature>
<dbReference type="Pfam" id="PF00809">
    <property type="entry name" value="Pterin_bind"/>
    <property type="match status" value="1"/>
</dbReference>
<evidence type="ECO:0000256" key="6">
    <source>
        <dbReference type="ARBA" id="ARBA00022723"/>
    </source>
</evidence>
<dbReference type="PROSITE" id="PS00793">
    <property type="entry name" value="DHPS_2"/>
    <property type="match status" value="1"/>
</dbReference>
<reference evidence="10" key="1">
    <citation type="submission" date="2018-05" db="EMBL/GenBank/DDBJ databases">
        <authorList>
            <person name="Lanie J.A."/>
            <person name="Ng W.-L."/>
            <person name="Kazmierczak K.M."/>
            <person name="Andrzejewski T.M."/>
            <person name="Davidsen T.M."/>
            <person name="Wayne K.J."/>
            <person name="Tettelin H."/>
            <person name="Glass J.I."/>
            <person name="Rusch D."/>
            <person name="Podicherti R."/>
            <person name="Tsui H.-C.T."/>
            <person name="Winkler M.E."/>
        </authorList>
    </citation>
    <scope>NUCLEOTIDE SEQUENCE</scope>
</reference>
<evidence type="ECO:0000259" key="9">
    <source>
        <dbReference type="PROSITE" id="PS50972"/>
    </source>
</evidence>
<dbReference type="InterPro" id="IPR000489">
    <property type="entry name" value="Pterin-binding_dom"/>
</dbReference>
<dbReference type="EC" id="2.5.1.15" evidence="4"/>
<keyword evidence="5" id="KW-0808">Transferase</keyword>
<dbReference type="InterPro" id="IPR045031">
    <property type="entry name" value="DHP_synth-like"/>
</dbReference>
<keyword evidence="7" id="KW-0460">Magnesium</keyword>
<comment type="cofactor">
    <cofactor evidence="2">
        <name>Mg(2+)</name>
        <dbReference type="ChEBI" id="CHEBI:18420"/>
    </cofactor>
</comment>
<protein>
    <recommendedName>
        <fullName evidence="4">dihydropteroate synthase</fullName>
        <ecNumber evidence="4">2.5.1.15</ecNumber>
    </recommendedName>
</protein>
<organism evidence="10">
    <name type="scientific">marine metagenome</name>
    <dbReference type="NCBI Taxonomy" id="408172"/>
    <lineage>
        <taxon>unclassified sequences</taxon>
        <taxon>metagenomes</taxon>
        <taxon>ecological metagenomes</taxon>
    </lineage>
</organism>
<dbReference type="NCBIfam" id="TIGR01496">
    <property type="entry name" value="DHPS"/>
    <property type="match status" value="1"/>
</dbReference>
<dbReference type="GO" id="GO:0046654">
    <property type="term" value="P:tetrahydrofolate biosynthetic process"/>
    <property type="evidence" value="ECO:0007669"/>
    <property type="project" value="TreeGrafter"/>
</dbReference>
<dbReference type="Gene3D" id="3.20.20.20">
    <property type="entry name" value="Dihydropteroate synthase-like"/>
    <property type="match status" value="1"/>
</dbReference>